<comment type="similarity">
    <text evidence="2 7">Belongs to the MIP/aquaporin (TC 1.A.8) family.</text>
</comment>
<evidence type="ECO:0000313" key="10">
    <source>
        <dbReference type="Proteomes" id="UP001344817"/>
    </source>
</evidence>
<keyword evidence="4 7" id="KW-0812">Transmembrane</keyword>
<proteinExistence type="inferred from homology"/>
<feature type="transmembrane region" description="Helical" evidence="8">
    <location>
        <begin position="199"/>
        <end position="222"/>
    </location>
</feature>
<evidence type="ECO:0000256" key="5">
    <source>
        <dbReference type="ARBA" id="ARBA00022989"/>
    </source>
</evidence>
<feature type="transmembrane region" description="Helical" evidence="8">
    <location>
        <begin position="112"/>
        <end position="135"/>
    </location>
</feature>
<dbReference type="InterPro" id="IPR000425">
    <property type="entry name" value="MIP"/>
</dbReference>
<evidence type="ECO:0000256" key="1">
    <source>
        <dbReference type="ARBA" id="ARBA00004141"/>
    </source>
</evidence>
<evidence type="ECO:0000256" key="8">
    <source>
        <dbReference type="SAM" id="Phobius"/>
    </source>
</evidence>
<dbReference type="InterPro" id="IPR050363">
    <property type="entry name" value="MIP/Aquaporin"/>
</dbReference>
<gene>
    <name evidence="9" type="ORF">V2E24_00910</name>
</gene>
<feature type="transmembrane region" description="Helical" evidence="8">
    <location>
        <begin position="169"/>
        <end position="187"/>
    </location>
</feature>
<name>A0ABU7MKS4_9BACT</name>
<evidence type="ECO:0000256" key="3">
    <source>
        <dbReference type="ARBA" id="ARBA00022448"/>
    </source>
</evidence>
<feature type="transmembrane region" description="Helical" evidence="8">
    <location>
        <begin position="57"/>
        <end position="78"/>
    </location>
</feature>
<reference evidence="9" key="1">
    <citation type="submission" date="2024-01" db="EMBL/GenBank/DDBJ databases">
        <title>Genome sequence of Mycoplasma ciconiae type strain DSM 25251.</title>
        <authorList>
            <person name="Spergser J."/>
        </authorList>
    </citation>
    <scope>NUCLEOTIDE SEQUENCE [LARGE SCALE GENOMIC DNA]</scope>
    <source>
        <strain evidence="9">DSM 25251</strain>
    </source>
</reference>
<evidence type="ECO:0000256" key="4">
    <source>
        <dbReference type="ARBA" id="ARBA00022692"/>
    </source>
</evidence>
<accession>A0ABU7MKS4</accession>
<feature type="transmembrane region" description="Helical" evidence="8">
    <location>
        <begin position="84"/>
        <end position="100"/>
    </location>
</feature>
<organism evidence="9 10">
    <name type="scientific">Mycoplasmopsis ciconiae</name>
    <dbReference type="NCBI Taxonomy" id="561067"/>
    <lineage>
        <taxon>Bacteria</taxon>
        <taxon>Bacillati</taxon>
        <taxon>Mycoplasmatota</taxon>
        <taxon>Mycoplasmoidales</taxon>
        <taxon>Metamycoplasmataceae</taxon>
        <taxon>Mycoplasmopsis</taxon>
    </lineage>
</organism>
<evidence type="ECO:0000256" key="6">
    <source>
        <dbReference type="ARBA" id="ARBA00023136"/>
    </source>
</evidence>
<keyword evidence="5 8" id="KW-1133">Transmembrane helix</keyword>
<feature type="transmembrane region" description="Helical" evidence="8">
    <location>
        <begin position="16"/>
        <end position="36"/>
    </location>
</feature>
<dbReference type="Gene3D" id="1.20.1080.10">
    <property type="entry name" value="Glycerol uptake facilitator protein"/>
    <property type="match status" value="1"/>
</dbReference>
<dbReference type="InterPro" id="IPR023271">
    <property type="entry name" value="Aquaporin-like"/>
</dbReference>
<comment type="subcellular location">
    <subcellularLocation>
        <location evidence="1">Membrane</location>
        <topology evidence="1">Multi-pass membrane protein</topology>
    </subcellularLocation>
</comment>
<evidence type="ECO:0000313" key="9">
    <source>
        <dbReference type="EMBL" id="MEE3928136.1"/>
    </source>
</evidence>
<dbReference type="EMBL" id="JAZDWZ010000002">
    <property type="protein sequence ID" value="MEE3928136.1"/>
    <property type="molecule type" value="Genomic_DNA"/>
</dbReference>
<dbReference type="PANTHER" id="PTHR43829">
    <property type="entry name" value="AQUAPORIN OR AQUAGLYCEROPORIN RELATED"/>
    <property type="match status" value="1"/>
</dbReference>
<keyword evidence="10" id="KW-1185">Reference proteome</keyword>
<sequence>MFSKELLAEFASGGGAPLGLLFLSELVGTFFLILLGNGVNASNSFKNMFAKKTGGNWVVIILGWGFAVMAGIIAALAISNFAGAHLNPAVTMFAFISALVDKANVGTTSGALLFGFAIVYIIAQFLGAMIAQTLLNVMNWQHIKENELAVLKGTSCTGPSHRNAWFNNGLYEFMGTFVLLFIILAVSKNANAGGSFQGTILPVVFIVMSIGLSLGSATGYAINPARDLGPRIIYFATAKLYGKKLINPVSADFTYGLLIPGLMPMLAGIVVGFISFAFYQ</sequence>
<dbReference type="PROSITE" id="PS00221">
    <property type="entry name" value="MIP"/>
    <property type="match status" value="1"/>
</dbReference>
<evidence type="ECO:0000256" key="7">
    <source>
        <dbReference type="RuleBase" id="RU000477"/>
    </source>
</evidence>
<evidence type="ECO:0000256" key="2">
    <source>
        <dbReference type="ARBA" id="ARBA00006175"/>
    </source>
</evidence>
<protein>
    <submittedName>
        <fullName evidence="9">MIP/aquaporin family protein</fullName>
    </submittedName>
</protein>
<comment type="caution">
    <text evidence="9">The sequence shown here is derived from an EMBL/GenBank/DDBJ whole genome shotgun (WGS) entry which is preliminary data.</text>
</comment>
<dbReference type="Proteomes" id="UP001344817">
    <property type="component" value="Unassembled WGS sequence"/>
</dbReference>
<feature type="transmembrane region" description="Helical" evidence="8">
    <location>
        <begin position="257"/>
        <end position="279"/>
    </location>
</feature>
<dbReference type="RefSeq" id="WP_330500548.1">
    <property type="nucleotide sequence ID" value="NZ_JAZDWZ010000002.1"/>
</dbReference>
<keyword evidence="3 7" id="KW-0813">Transport</keyword>
<keyword evidence="6 8" id="KW-0472">Membrane</keyword>
<dbReference type="Pfam" id="PF00230">
    <property type="entry name" value="MIP"/>
    <property type="match status" value="1"/>
</dbReference>
<dbReference type="InterPro" id="IPR022357">
    <property type="entry name" value="MIP_CS"/>
</dbReference>
<dbReference type="SUPFAM" id="SSF81338">
    <property type="entry name" value="Aquaporin-like"/>
    <property type="match status" value="1"/>
</dbReference>
<dbReference type="PRINTS" id="PR00783">
    <property type="entry name" value="MINTRINSICP"/>
</dbReference>
<dbReference type="PANTHER" id="PTHR43829:SF9">
    <property type="entry name" value="AQUAPORIN-9"/>
    <property type="match status" value="1"/>
</dbReference>